<evidence type="ECO:0000313" key="1">
    <source>
        <dbReference type="EMBL" id="VEL35881.1"/>
    </source>
</evidence>
<organism evidence="1 2">
    <name type="scientific">Protopolystoma xenopodis</name>
    <dbReference type="NCBI Taxonomy" id="117903"/>
    <lineage>
        <taxon>Eukaryota</taxon>
        <taxon>Metazoa</taxon>
        <taxon>Spiralia</taxon>
        <taxon>Lophotrochozoa</taxon>
        <taxon>Platyhelminthes</taxon>
        <taxon>Monogenea</taxon>
        <taxon>Polyopisthocotylea</taxon>
        <taxon>Polystomatidea</taxon>
        <taxon>Polystomatidae</taxon>
        <taxon>Protopolystoma</taxon>
    </lineage>
</organism>
<name>A0A3S5ARD5_9PLAT</name>
<comment type="caution">
    <text evidence="1">The sequence shown here is derived from an EMBL/GenBank/DDBJ whole genome shotgun (WGS) entry which is preliminary data.</text>
</comment>
<dbReference type="OrthoDB" id="6245631at2759"/>
<keyword evidence="2" id="KW-1185">Reference proteome</keyword>
<dbReference type="Proteomes" id="UP000784294">
    <property type="component" value="Unassembled WGS sequence"/>
</dbReference>
<protein>
    <submittedName>
        <fullName evidence="1">Uncharacterized protein</fullName>
    </submittedName>
</protein>
<gene>
    <name evidence="1" type="ORF">PXEA_LOCUS29321</name>
</gene>
<dbReference type="EMBL" id="CAAALY010250889">
    <property type="protein sequence ID" value="VEL35881.1"/>
    <property type="molecule type" value="Genomic_DNA"/>
</dbReference>
<reference evidence="1" key="1">
    <citation type="submission" date="2018-11" db="EMBL/GenBank/DDBJ databases">
        <authorList>
            <consortium name="Pathogen Informatics"/>
        </authorList>
    </citation>
    <scope>NUCLEOTIDE SEQUENCE</scope>
</reference>
<proteinExistence type="predicted"/>
<evidence type="ECO:0000313" key="2">
    <source>
        <dbReference type="Proteomes" id="UP000784294"/>
    </source>
</evidence>
<accession>A0A3S5ARD5</accession>
<sequence>MASHIPVTHIPWSNVHQEIAFSRGREFNEEMDIAVPNYLVDRRILKSIEFTNLAYIEAYVKKCPANVDRYFYLETFTSLSPMACNIVIANLLGFALLYRSNEAVKLLLTLGSKPLQPAYFIDWSIVAESGHKVIIHEAPTAILIASSLQRESRSVVIELMIIFRDSDLDFQTPVDIRRQQLERPNASSCNLIRCSDVWECLDKEIDKCSEEVQPKFKTFLKELKAVYRINKLDKLKEIN</sequence>
<dbReference type="AlphaFoldDB" id="A0A3S5ARD5"/>